<dbReference type="EMBL" id="HE573025">
    <property type="protein sequence ID" value="CCC50628.1"/>
    <property type="molecule type" value="Genomic_DNA"/>
</dbReference>
<accession>G0U2X4</accession>
<sequence length="584" mass="63200">MENVHCGMEATGIPGVASVGCVSTLQYNVGNPSGFGSCVVASHDGVYLLGPDVVKRNERLLSVRLWRPIDVEGAVLYTSLTAFFVRPFDSDNGASKATDIVCAVVAWESGGGQHQHVTALFFSLLSSLAVWESAHVTASETSFVRDRGPRRVLKLFYDPLAFKASQQDEHVVLCSCYDEVMRRKVYLSPSEEPSRRVLSPRNPHGTFVGMVCSVVISYSGSPDSRCWRAAFVSNLRPTIAPWLEDLPCSGVVCAIALRRNSESALVSVAVGLTNGYLVFLRGNGTKVTHRFNGPIADIVFVDACGLESKANHGLQNIQGVEMLPRGLQELLSGNQRVLECSNVGGPATSLVVAESLGRIIIIQNLDGEKPVLHVVADIQRYVSLSIPSALNTTSKVRCNSSEDVKSLNHRPVILKTPVNFAAHCTPLHRMRCEPKGAEQKSDSLIPFAREPHVSGMHCNPGPILAEGLLCMARVPNDVGNIEFLVSTMGHPIVSVVWNSGCGAFTISGYLLAPEPMFFVGFVDFFNTGVAEVVMAGMRQVVVARRSRRLQSARASLLLRVLSKYKKVGHKAFQKTGADVSQPGM</sequence>
<reference evidence="1" key="1">
    <citation type="journal article" date="2012" name="Proc. Natl. Acad. Sci. U.S.A.">
        <title>Antigenic diversity is generated by distinct evolutionary mechanisms in African trypanosome species.</title>
        <authorList>
            <person name="Jackson A.P."/>
            <person name="Berry A."/>
            <person name="Aslett M."/>
            <person name="Allison H.C."/>
            <person name="Burton P."/>
            <person name="Vavrova-Anderson J."/>
            <person name="Brown R."/>
            <person name="Browne H."/>
            <person name="Corton N."/>
            <person name="Hauser H."/>
            <person name="Gamble J."/>
            <person name="Gilderthorp R."/>
            <person name="Marcello L."/>
            <person name="McQuillan J."/>
            <person name="Otto T.D."/>
            <person name="Quail M.A."/>
            <person name="Sanders M.J."/>
            <person name="van Tonder A."/>
            <person name="Ginger M.L."/>
            <person name="Field M.C."/>
            <person name="Barry J.D."/>
            <person name="Hertz-Fowler C."/>
            <person name="Berriman M."/>
        </authorList>
    </citation>
    <scope>NUCLEOTIDE SEQUENCE</scope>
    <source>
        <strain evidence="1">Y486</strain>
    </source>
</reference>
<proteinExistence type="predicted"/>
<dbReference type="VEuPathDB" id="TriTrypDB:TvY486_0904490"/>
<dbReference type="OMA" id="VPRVGCV"/>
<organism evidence="1">
    <name type="scientific">Trypanosoma vivax (strain Y486)</name>
    <dbReference type="NCBI Taxonomy" id="1055687"/>
    <lineage>
        <taxon>Eukaryota</taxon>
        <taxon>Discoba</taxon>
        <taxon>Euglenozoa</taxon>
        <taxon>Kinetoplastea</taxon>
        <taxon>Metakinetoplastina</taxon>
        <taxon>Trypanosomatida</taxon>
        <taxon>Trypanosomatidae</taxon>
        <taxon>Trypanosoma</taxon>
        <taxon>Duttonella</taxon>
    </lineage>
</organism>
<gene>
    <name evidence="1" type="ORF">TVY486_0904490</name>
</gene>
<dbReference type="AlphaFoldDB" id="G0U2X4"/>
<protein>
    <submittedName>
        <fullName evidence="1">Uncharacterized protein</fullName>
    </submittedName>
</protein>
<evidence type="ECO:0000313" key="1">
    <source>
        <dbReference type="EMBL" id="CCC50628.1"/>
    </source>
</evidence>
<name>G0U2X4_TRYVY</name>